<sequence length="95" mass="11011">MSNLTKLEFAALDISSKNYLSWILDVEIHLEAMALAETIKDDIEESPQNRAKAMIVIHHHFYEELKMKLCGEKVTEEDMLEKTFTTFHASNKLLQ</sequence>
<dbReference type="Proteomes" id="UP001324115">
    <property type="component" value="Unassembled WGS sequence"/>
</dbReference>
<evidence type="ECO:0000313" key="2">
    <source>
        <dbReference type="Proteomes" id="UP001324115"/>
    </source>
</evidence>
<organism evidence="1 2">
    <name type="scientific">Quercus rubra</name>
    <name type="common">Northern red oak</name>
    <name type="synonym">Quercus borealis</name>
    <dbReference type="NCBI Taxonomy" id="3512"/>
    <lineage>
        <taxon>Eukaryota</taxon>
        <taxon>Viridiplantae</taxon>
        <taxon>Streptophyta</taxon>
        <taxon>Embryophyta</taxon>
        <taxon>Tracheophyta</taxon>
        <taxon>Spermatophyta</taxon>
        <taxon>Magnoliopsida</taxon>
        <taxon>eudicotyledons</taxon>
        <taxon>Gunneridae</taxon>
        <taxon>Pentapetalae</taxon>
        <taxon>rosids</taxon>
        <taxon>fabids</taxon>
        <taxon>Fagales</taxon>
        <taxon>Fagaceae</taxon>
        <taxon>Quercus</taxon>
    </lineage>
</organism>
<evidence type="ECO:0000313" key="1">
    <source>
        <dbReference type="EMBL" id="KAK4577709.1"/>
    </source>
</evidence>
<gene>
    <name evidence="1" type="ORF">RGQ29_028002</name>
</gene>
<dbReference type="PANTHER" id="PTHR33325">
    <property type="entry name" value="ZINC FINGER, CCHC-TYPE-RELATED"/>
    <property type="match status" value="1"/>
</dbReference>
<name>A0AAN7EQZ6_QUERU</name>
<dbReference type="EMBL" id="JAXUIC010000008">
    <property type="protein sequence ID" value="KAK4577709.1"/>
    <property type="molecule type" value="Genomic_DNA"/>
</dbReference>
<comment type="caution">
    <text evidence="1">The sequence shown here is derived from an EMBL/GenBank/DDBJ whole genome shotgun (WGS) entry which is preliminary data.</text>
</comment>
<reference evidence="1 2" key="1">
    <citation type="journal article" date="2023" name="G3 (Bethesda)">
        <title>A haplotype-resolved chromosome-scale genome for Quercus rubra L. provides insights into the genetics of adaptive traits for red oak species.</title>
        <authorList>
            <person name="Kapoor B."/>
            <person name="Jenkins J."/>
            <person name="Schmutz J."/>
            <person name="Zhebentyayeva T."/>
            <person name="Kuelheim C."/>
            <person name="Coggeshall M."/>
            <person name="Heim C."/>
            <person name="Lasky J.R."/>
            <person name="Leites L."/>
            <person name="Islam-Faridi N."/>
            <person name="Romero-Severson J."/>
            <person name="DeLeo V.L."/>
            <person name="Lucas S.M."/>
            <person name="Lazic D."/>
            <person name="Gailing O."/>
            <person name="Carlson J."/>
            <person name="Staton M."/>
        </authorList>
    </citation>
    <scope>NUCLEOTIDE SEQUENCE [LARGE SCALE GENOMIC DNA]</scope>
    <source>
        <strain evidence="1">Pseudo-F2</strain>
    </source>
</reference>
<protein>
    <submittedName>
        <fullName evidence="1">Uncharacterized protein</fullName>
    </submittedName>
</protein>
<dbReference type="AlphaFoldDB" id="A0AAN7EQZ6"/>
<accession>A0AAN7EQZ6</accession>
<dbReference type="PANTHER" id="PTHR33325:SF11">
    <property type="entry name" value="COLD SHOCK DOMAIN-CONTAINING PROTEIN 4-LIKE"/>
    <property type="match status" value="1"/>
</dbReference>
<keyword evidence="2" id="KW-1185">Reference proteome</keyword>
<proteinExistence type="predicted"/>